<feature type="signal peptide" evidence="1">
    <location>
        <begin position="1"/>
        <end position="17"/>
    </location>
</feature>
<gene>
    <name evidence="2" type="ORF">PoB_006355600</name>
</gene>
<feature type="chain" id="PRO_5043450195" description="Plethodontid modulating factor" evidence="1">
    <location>
        <begin position="18"/>
        <end position="84"/>
    </location>
</feature>
<comment type="caution">
    <text evidence="2">The sequence shown here is derived from an EMBL/GenBank/DDBJ whole genome shotgun (WGS) entry which is preliminary data.</text>
</comment>
<protein>
    <recommendedName>
        <fullName evidence="4">Plethodontid modulating factor</fullName>
    </recommendedName>
</protein>
<evidence type="ECO:0000313" key="2">
    <source>
        <dbReference type="EMBL" id="GFO37051.1"/>
    </source>
</evidence>
<reference evidence="2 3" key="1">
    <citation type="journal article" date="2021" name="Elife">
        <title>Chloroplast acquisition without the gene transfer in kleptoplastic sea slugs, Plakobranchus ocellatus.</title>
        <authorList>
            <person name="Maeda T."/>
            <person name="Takahashi S."/>
            <person name="Yoshida T."/>
            <person name="Shimamura S."/>
            <person name="Takaki Y."/>
            <person name="Nagai Y."/>
            <person name="Toyoda A."/>
            <person name="Suzuki Y."/>
            <person name="Arimoto A."/>
            <person name="Ishii H."/>
            <person name="Satoh N."/>
            <person name="Nishiyama T."/>
            <person name="Hasebe M."/>
            <person name="Maruyama T."/>
            <person name="Minagawa J."/>
            <person name="Obokata J."/>
            <person name="Shigenobu S."/>
        </authorList>
    </citation>
    <scope>NUCLEOTIDE SEQUENCE [LARGE SCALE GENOMIC DNA]</scope>
</reference>
<name>A0AAV4CZ88_9GAST</name>
<dbReference type="Proteomes" id="UP000735302">
    <property type="component" value="Unassembled WGS sequence"/>
</dbReference>
<evidence type="ECO:0000313" key="3">
    <source>
        <dbReference type="Proteomes" id="UP000735302"/>
    </source>
</evidence>
<organism evidence="2 3">
    <name type="scientific">Plakobranchus ocellatus</name>
    <dbReference type="NCBI Taxonomy" id="259542"/>
    <lineage>
        <taxon>Eukaryota</taxon>
        <taxon>Metazoa</taxon>
        <taxon>Spiralia</taxon>
        <taxon>Lophotrochozoa</taxon>
        <taxon>Mollusca</taxon>
        <taxon>Gastropoda</taxon>
        <taxon>Heterobranchia</taxon>
        <taxon>Euthyneura</taxon>
        <taxon>Panpulmonata</taxon>
        <taxon>Sacoglossa</taxon>
        <taxon>Placobranchoidea</taxon>
        <taxon>Plakobranchidae</taxon>
        <taxon>Plakobranchus</taxon>
    </lineage>
</organism>
<evidence type="ECO:0000256" key="1">
    <source>
        <dbReference type="SAM" id="SignalP"/>
    </source>
</evidence>
<dbReference type="AlphaFoldDB" id="A0AAV4CZ88"/>
<keyword evidence="3" id="KW-1185">Reference proteome</keyword>
<evidence type="ECO:0008006" key="4">
    <source>
        <dbReference type="Google" id="ProtNLM"/>
    </source>
</evidence>
<keyword evidence="1" id="KW-0732">Signal</keyword>
<proteinExistence type="predicted"/>
<dbReference type="EMBL" id="BLXT01007171">
    <property type="protein sequence ID" value="GFO37051.1"/>
    <property type="molecule type" value="Genomic_DNA"/>
</dbReference>
<accession>A0AAV4CZ88</accession>
<sequence>MKYVAVFLLALAAVAFAADKKECFEHNFTMLNGLVVDCHKFYNGTMDKDTKAVYCCEDEGSAPHLQSIQIDEGTAMFVCECEAQ</sequence>